<sequence length="293" mass="31191">MERDANAGMKTGAAALGGATMVAAAAVAVSLVARGAWRRGALSPDDIGVALLAFYAAWLVVASIGLPTFLALRWLGWLRWWSCALAGAVGGAGIVAVLGRAQAWQAGDLLFWGLIGAVAALAFWMAMRERRRGPSGTEGGDDSTGTINAQRLAAASPLYSQDHGGALEQEFHALVLTSVRQPRCNTLTLQRVEQACERGGLSRDAFCDAYARFIAQEFARGELSYADADCAIDDLMSLSMELELSGFVMRIYAAFDAGAHSRDWDEPGVIAWQAYTLPQVMQALAEAESGDER</sequence>
<dbReference type="STRING" id="69.GLE_1938"/>
<gene>
    <name evidence="1" type="ORF">GLE_1938</name>
</gene>
<name>A0A0S2DFE4_LYSEN</name>
<accession>A0A0S2DFE4</accession>
<organism evidence="1 2">
    <name type="scientific">Lysobacter enzymogenes</name>
    <dbReference type="NCBI Taxonomy" id="69"/>
    <lineage>
        <taxon>Bacteria</taxon>
        <taxon>Pseudomonadati</taxon>
        <taxon>Pseudomonadota</taxon>
        <taxon>Gammaproteobacteria</taxon>
        <taxon>Lysobacterales</taxon>
        <taxon>Lysobacteraceae</taxon>
        <taxon>Lysobacter</taxon>
    </lineage>
</organism>
<proteinExistence type="predicted"/>
<protein>
    <submittedName>
        <fullName evidence="1">Uncharacterized protein</fullName>
    </submittedName>
</protein>
<dbReference type="PATRIC" id="fig|69.6.peg.1903"/>
<dbReference type="AlphaFoldDB" id="A0A0S2DFE4"/>
<dbReference type="Proteomes" id="UP000061569">
    <property type="component" value="Chromosome"/>
</dbReference>
<dbReference type="KEGG" id="lez:GLE_1938"/>
<reference evidence="1 2" key="1">
    <citation type="submission" date="2015-11" db="EMBL/GenBank/DDBJ databases">
        <title>Genome sequences of Lysobacter enzymogenes strain C3 and Lysobacter antibioticus ATCC 29479.</title>
        <authorList>
            <person name="Kobayashi D.Y."/>
        </authorList>
    </citation>
    <scope>NUCLEOTIDE SEQUENCE [LARGE SCALE GENOMIC DNA]</scope>
    <source>
        <strain evidence="1 2">C3</strain>
    </source>
</reference>
<dbReference type="EMBL" id="CP013140">
    <property type="protein sequence ID" value="ALN57289.1"/>
    <property type="molecule type" value="Genomic_DNA"/>
</dbReference>
<evidence type="ECO:0000313" key="2">
    <source>
        <dbReference type="Proteomes" id="UP000061569"/>
    </source>
</evidence>
<evidence type="ECO:0000313" key="1">
    <source>
        <dbReference type="EMBL" id="ALN57289.1"/>
    </source>
</evidence>
<dbReference type="OrthoDB" id="1495661at2"/>